<dbReference type="EMBL" id="AVOT02011562">
    <property type="protein sequence ID" value="MBW0492387.1"/>
    <property type="molecule type" value="Genomic_DNA"/>
</dbReference>
<accession>A0A9Q3H5Z0</accession>
<gene>
    <name evidence="2" type="ORF">O181_032102</name>
</gene>
<name>A0A9Q3H5Z0_9BASI</name>
<evidence type="ECO:0000256" key="1">
    <source>
        <dbReference type="SAM" id="MobiDB-lite"/>
    </source>
</evidence>
<comment type="caution">
    <text evidence="2">The sequence shown here is derived from an EMBL/GenBank/DDBJ whole genome shotgun (WGS) entry which is preliminary data.</text>
</comment>
<feature type="region of interest" description="Disordered" evidence="1">
    <location>
        <begin position="118"/>
        <end position="191"/>
    </location>
</feature>
<evidence type="ECO:0000313" key="2">
    <source>
        <dbReference type="EMBL" id="MBW0492387.1"/>
    </source>
</evidence>
<feature type="compositionally biased region" description="Polar residues" evidence="1">
    <location>
        <begin position="118"/>
        <end position="130"/>
    </location>
</feature>
<feature type="compositionally biased region" description="Basic residues" evidence="1">
    <location>
        <begin position="24"/>
        <end position="36"/>
    </location>
</feature>
<evidence type="ECO:0000313" key="3">
    <source>
        <dbReference type="Proteomes" id="UP000765509"/>
    </source>
</evidence>
<dbReference type="Proteomes" id="UP000765509">
    <property type="component" value="Unassembled WGS sequence"/>
</dbReference>
<sequence length="191" mass="21928">MSPVHLRNVGILRNQSEDRQGLFRTRRPGSGHHGSHNRWQETEGDHTHTAIYPPIQLEPQTRGLEGYGSCSSASQIPQRFIPMENGQQELQPIIKMGRTCKRFSENISHRDTLQRSYGNHQKMESQQEVQTPGGEGNQEKGKSSHYPSHRRRTEPETAYSYSFILTRIKPTRLPSSLTPFRQKQLNDQNSP</sequence>
<protein>
    <submittedName>
        <fullName evidence="2">Uncharacterized protein</fullName>
    </submittedName>
</protein>
<dbReference type="AlphaFoldDB" id="A0A9Q3H5Z0"/>
<proteinExistence type="predicted"/>
<reference evidence="2" key="1">
    <citation type="submission" date="2021-03" db="EMBL/GenBank/DDBJ databases">
        <title>Draft genome sequence of rust myrtle Austropuccinia psidii MF-1, a brazilian biotype.</title>
        <authorList>
            <person name="Quecine M.C."/>
            <person name="Pachon D.M.R."/>
            <person name="Bonatelli M.L."/>
            <person name="Correr F.H."/>
            <person name="Franceschini L.M."/>
            <person name="Leite T.F."/>
            <person name="Margarido G.R.A."/>
            <person name="Almeida C.A."/>
            <person name="Ferrarezi J.A."/>
            <person name="Labate C.A."/>
        </authorList>
    </citation>
    <scope>NUCLEOTIDE SEQUENCE</scope>
    <source>
        <strain evidence="2">MF-1</strain>
    </source>
</reference>
<feature type="region of interest" description="Disordered" evidence="1">
    <location>
        <begin position="1"/>
        <end position="45"/>
    </location>
</feature>
<keyword evidence="3" id="KW-1185">Reference proteome</keyword>
<feature type="compositionally biased region" description="Polar residues" evidence="1">
    <location>
        <begin position="173"/>
        <end position="191"/>
    </location>
</feature>
<organism evidence="2 3">
    <name type="scientific">Austropuccinia psidii MF-1</name>
    <dbReference type="NCBI Taxonomy" id="1389203"/>
    <lineage>
        <taxon>Eukaryota</taxon>
        <taxon>Fungi</taxon>
        <taxon>Dikarya</taxon>
        <taxon>Basidiomycota</taxon>
        <taxon>Pucciniomycotina</taxon>
        <taxon>Pucciniomycetes</taxon>
        <taxon>Pucciniales</taxon>
        <taxon>Sphaerophragmiaceae</taxon>
        <taxon>Austropuccinia</taxon>
    </lineage>
</organism>